<dbReference type="Pfam" id="PF02225">
    <property type="entry name" value="PA"/>
    <property type="match status" value="1"/>
</dbReference>
<dbReference type="InterPro" id="IPR003137">
    <property type="entry name" value="PA_domain"/>
</dbReference>
<feature type="transmembrane region" description="Helical" evidence="1">
    <location>
        <begin position="127"/>
        <end position="148"/>
    </location>
</feature>
<dbReference type="SUPFAM" id="SSF53187">
    <property type="entry name" value="Zn-dependent exopeptidases"/>
    <property type="match status" value="1"/>
</dbReference>
<dbReference type="GO" id="GO:0004180">
    <property type="term" value="F:carboxypeptidase activity"/>
    <property type="evidence" value="ECO:0007669"/>
    <property type="project" value="TreeGrafter"/>
</dbReference>
<protein>
    <recommendedName>
        <fullName evidence="2">PA domain-containing protein</fullName>
    </recommendedName>
</protein>
<evidence type="ECO:0000313" key="3">
    <source>
        <dbReference type="EMBL" id="CAI9716741.1"/>
    </source>
</evidence>
<dbReference type="AlphaFoldDB" id="A0AA36AJX3"/>
<reference evidence="3" key="1">
    <citation type="submission" date="2023-08" db="EMBL/GenBank/DDBJ databases">
        <authorList>
            <person name="Alioto T."/>
            <person name="Alioto T."/>
            <person name="Gomez Garrido J."/>
        </authorList>
    </citation>
    <scope>NUCLEOTIDE SEQUENCE</scope>
</reference>
<keyword evidence="4" id="KW-1185">Reference proteome</keyword>
<dbReference type="PANTHER" id="PTHR10404:SF46">
    <property type="entry name" value="VACUOLAR PROTEIN SORTING-ASSOCIATED PROTEIN 70"/>
    <property type="match status" value="1"/>
</dbReference>
<keyword evidence="1" id="KW-0472">Membrane</keyword>
<dbReference type="InterPro" id="IPR039373">
    <property type="entry name" value="Peptidase_M28B"/>
</dbReference>
<dbReference type="PANTHER" id="PTHR10404">
    <property type="entry name" value="N-ACETYLATED-ALPHA-LINKED ACIDIC DIPEPTIDASE"/>
    <property type="match status" value="1"/>
</dbReference>
<dbReference type="Gene3D" id="3.50.30.30">
    <property type="match status" value="1"/>
</dbReference>
<name>A0AA36AJX3_OCTVU</name>
<evidence type="ECO:0000256" key="1">
    <source>
        <dbReference type="SAM" id="Phobius"/>
    </source>
</evidence>
<organism evidence="3 4">
    <name type="scientific">Octopus vulgaris</name>
    <name type="common">Common octopus</name>
    <dbReference type="NCBI Taxonomy" id="6645"/>
    <lineage>
        <taxon>Eukaryota</taxon>
        <taxon>Metazoa</taxon>
        <taxon>Spiralia</taxon>
        <taxon>Lophotrochozoa</taxon>
        <taxon>Mollusca</taxon>
        <taxon>Cephalopoda</taxon>
        <taxon>Coleoidea</taxon>
        <taxon>Octopodiformes</taxon>
        <taxon>Octopoda</taxon>
        <taxon>Incirrata</taxon>
        <taxon>Octopodidae</taxon>
        <taxon>Octopus</taxon>
    </lineage>
</organism>
<feature type="domain" description="PA" evidence="2">
    <location>
        <begin position="332"/>
        <end position="391"/>
    </location>
</feature>
<dbReference type="SUPFAM" id="SSF52025">
    <property type="entry name" value="PA domain"/>
    <property type="match status" value="1"/>
</dbReference>
<accession>A0AA36AJX3</accession>
<dbReference type="InterPro" id="IPR046450">
    <property type="entry name" value="PA_dom_sf"/>
</dbReference>
<gene>
    <name evidence="3" type="ORF">OCTVUL_1B010575</name>
</gene>
<keyword evidence="1" id="KW-0812">Transmembrane</keyword>
<evidence type="ECO:0000313" key="4">
    <source>
        <dbReference type="Proteomes" id="UP001162480"/>
    </source>
</evidence>
<dbReference type="Gene3D" id="3.40.630.10">
    <property type="entry name" value="Zn peptidases"/>
    <property type="match status" value="1"/>
</dbReference>
<evidence type="ECO:0000259" key="2">
    <source>
        <dbReference type="Pfam" id="PF02225"/>
    </source>
</evidence>
<proteinExistence type="predicted"/>
<dbReference type="Proteomes" id="UP001162480">
    <property type="component" value="Chromosome 1"/>
</dbReference>
<dbReference type="EMBL" id="OX597814">
    <property type="protein sequence ID" value="CAI9716741.1"/>
    <property type="molecule type" value="Genomic_DNA"/>
</dbReference>
<sequence length="876" mass="97643">MATDRLSSLDLATVNFDEDIYCKRTSTESNRHLSEPWSAVSATTMGHTEDDNEVQQLLAHSSSSSIPLCYKGPYNWISSCSGAHDKNCNGTSNSSLLSANYSPLPLSTNVFRTTRSRHGSCGSNSTLVLIGLAILIIFLMGLLIGYYVRVGSHSTENERQPLLGSSEDYLDTTENKKICLQKCHLDSKLSDLCSNRHLESIHGNIMYYINGNRMMDLIRDFPKQLPQQPKKDYDNQFRDYIQKKFYQVGLDKVEVLTYNVLVTTPDVKEPNYMEIVNGKGQVQLSAQLKTLNSDSSSIPKISSKTKANHVEQDEHSYVFETSNDNFKGLLYYANYGRSVDFAYLNKLKVTLNDQIAIIRTGKIPISKKIYNAQMAGLRGVLLYTDPESNTEARWLAENYPKSDSYAISYISSDEFNFSDLNESGNKSLLVYNISAALALRIFTTLADTTAAPISWWGSLNTTYNIGISHSVEGHNTLYLKFNSCLKSHTVSNVEGTLYGKTKPDEMVLVGTQRLYGTAESETSLISNSSVSSLFQMASLSSTAMLLELIYSLLHVRKLEGWHPQRTIKFYSWGTVTGSDEVGIQEYLKRNSFILNSRGVGYVDLMDKAGKWCNHFTAHTDNMATALILKAMNMVPDPDERELSILATTFYQKPNLPLPLTSNGILVPLSDTHTEIMSKWLPSIQFTCKYAPETAKKPKEIKTEPDSSHHFRYHTAVARVSSLVLLSLSDGAGNTYSLVDLVTAVEHQVGSLVEKCRTFHTLSFNALSDAMSKMLSLVGTINHPASIKHSNIPPKSNKYNKKSSHGQWLKKDCQQESLVLHKILAPLTRLNDTSTTLESLLSLAPSLKTGSTAIHCTQPVLEAITTRLYQAWNTLTN</sequence>
<keyword evidence="1" id="KW-1133">Transmembrane helix</keyword>